<name>A0ABV5GLD3_9FLAO</name>
<organism evidence="2 3">
    <name type="scientific">Flavobacterium jumunjinense</name>
    <dbReference type="NCBI Taxonomy" id="998845"/>
    <lineage>
        <taxon>Bacteria</taxon>
        <taxon>Pseudomonadati</taxon>
        <taxon>Bacteroidota</taxon>
        <taxon>Flavobacteriia</taxon>
        <taxon>Flavobacteriales</taxon>
        <taxon>Flavobacteriaceae</taxon>
        <taxon>Flavobacterium</taxon>
    </lineage>
</organism>
<comment type="caution">
    <text evidence="2">The sequence shown here is derived from an EMBL/GenBank/DDBJ whole genome shotgun (WGS) entry which is preliminary data.</text>
</comment>
<evidence type="ECO:0000313" key="3">
    <source>
        <dbReference type="Proteomes" id="UP001589607"/>
    </source>
</evidence>
<feature type="transmembrane region" description="Helical" evidence="1">
    <location>
        <begin position="304"/>
        <end position="324"/>
    </location>
</feature>
<evidence type="ECO:0000256" key="1">
    <source>
        <dbReference type="SAM" id="Phobius"/>
    </source>
</evidence>
<accession>A0ABV5GLD3</accession>
<dbReference type="Proteomes" id="UP001589607">
    <property type="component" value="Unassembled WGS sequence"/>
</dbReference>
<proteinExistence type="predicted"/>
<feature type="transmembrane region" description="Helical" evidence="1">
    <location>
        <begin position="181"/>
        <end position="198"/>
    </location>
</feature>
<keyword evidence="1" id="KW-1133">Transmembrane helix</keyword>
<keyword evidence="3" id="KW-1185">Reference proteome</keyword>
<reference evidence="2 3" key="1">
    <citation type="submission" date="2024-09" db="EMBL/GenBank/DDBJ databases">
        <authorList>
            <person name="Sun Q."/>
            <person name="Mori K."/>
        </authorList>
    </citation>
    <scope>NUCLEOTIDE SEQUENCE [LARGE SCALE GENOMIC DNA]</scope>
    <source>
        <strain evidence="2 3">CECT 7955</strain>
    </source>
</reference>
<sequence>MKSIPIDKLNTVLILISFGLAYIFPFELFIIVYAILGPLHYLTEINWIQEKKYFLNDKKWIYIILFFSIIIAIPSITNLSIFSSFQDYSILKILKYVLPKYTNHLFFISIVVAFSFLFIKKRNIQLVLIIIGILVAYFSHQISSYQMIIGVLLPTIIHVYLFTLLFMWYGNLKEKNNINSFNILLLLSIPIILLFINIDNSSYQFSETIKSIFTTNNFHVLNNSISKMISNKHESNFFFYEILDLKIQMFISFAYTYHYLNWFSKTSIIGWHKKITHKKSAYILLTWIIAVSIYFYNYSLGLSLLLFLSILHVLIEFPLNLLCVKSILNHYIKKDHTK</sequence>
<feature type="transmembrane region" description="Helical" evidence="1">
    <location>
        <begin position="101"/>
        <end position="119"/>
    </location>
</feature>
<feature type="transmembrane region" description="Helical" evidence="1">
    <location>
        <begin position="60"/>
        <end position="81"/>
    </location>
</feature>
<gene>
    <name evidence="2" type="ORF">ACFFVF_06455</name>
</gene>
<evidence type="ECO:0008006" key="4">
    <source>
        <dbReference type="Google" id="ProtNLM"/>
    </source>
</evidence>
<evidence type="ECO:0000313" key="2">
    <source>
        <dbReference type="EMBL" id="MFB9096149.1"/>
    </source>
</evidence>
<dbReference type="EMBL" id="JBHMEY010000014">
    <property type="protein sequence ID" value="MFB9096149.1"/>
    <property type="molecule type" value="Genomic_DNA"/>
</dbReference>
<feature type="transmembrane region" description="Helical" evidence="1">
    <location>
        <begin position="148"/>
        <end position="169"/>
    </location>
</feature>
<feature type="transmembrane region" description="Helical" evidence="1">
    <location>
        <begin position="281"/>
        <end position="298"/>
    </location>
</feature>
<feature type="transmembrane region" description="Helical" evidence="1">
    <location>
        <begin position="126"/>
        <end position="142"/>
    </location>
</feature>
<keyword evidence="1" id="KW-0472">Membrane</keyword>
<dbReference type="RefSeq" id="WP_236458359.1">
    <property type="nucleotide sequence ID" value="NZ_CBCSGE010000009.1"/>
</dbReference>
<keyword evidence="1" id="KW-0812">Transmembrane</keyword>
<feature type="transmembrane region" description="Helical" evidence="1">
    <location>
        <begin position="12"/>
        <end position="39"/>
    </location>
</feature>
<protein>
    <recommendedName>
        <fullName evidence="4">Beta-carotene 15,15'-monooxygenase</fullName>
    </recommendedName>
</protein>
<feature type="transmembrane region" description="Helical" evidence="1">
    <location>
        <begin position="237"/>
        <end position="260"/>
    </location>
</feature>